<comment type="caution">
    <text evidence="7">The sequence shown here is derived from an EMBL/GenBank/DDBJ whole genome shotgun (WGS) entry which is preliminary data.</text>
</comment>
<keyword evidence="2" id="KW-0805">Transcription regulation</keyword>
<proteinExistence type="predicted"/>
<dbReference type="AlphaFoldDB" id="A0AAD4JNV1"/>
<dbReference type="EMBL" id="SDAM02000018">
    <property type="protein sequence ID" value="KAH6837302.1"/>
    <property type="molecule type" value="Genomic_DNA"/>
</dbReference>
<evidence type="ECO:0000256" key="1">
    <source>
        <dbReference type="ARBA" id="ARBA00004123"/>
    </source>
</evidence>
<dbReference type="Proteomes" id="UP001190926">
    <property type="component" value="Unassembled WGS sequence"/>
</dbReference>
<evidence type="ECO:0008006" key="9">
    <source>
        <dbReference type="Google" id="ProtNLM"/>
    </source>
</evidence>
<protein>
    <recommendedName>
        <fullName evidence="9">B3 domain-containing protein</fullName>
    </recommendedName>
</protein>
<keyword evidence="8" id="KW-1185">Reference proteome</keyword>
<evidence type="ECO:0000256" key="6">
    <source>
        <dbReference type="SAM" id="MobiDB-lite"/>
    </source>
</evidence>
<dbReference type="GO" id="GO:0005634">
    <property type="term" value="C:nucleus"/>
    <property type="evidence" value="ECO:0007669"/>
    <property type="project" value="UniProtKB-SubCell"/>
</dbReference>
<keyword evidence="3" id="KW-0238">DNA-binding</keyword>
<name>A0AAD4JNV1_PERFH</name>
<dbReference type="InterPro" id="IPR005508">
    <property type="entry name" value="At2g31720-like"/>
</dbReference>
<dbReference type="InterPro" id="IPR015300">
    <property type="entry name" value="DNA-bd_pseudobarrel_sf"/>
</dbReference>
<dbReference type="Pfam" id="PF03754">
    <property type="entry name" value="At2g31720-like"/>
    <property type="match status" value="1"/>
</dbReference>
<evidence type="ECO:0000256" key="4">
    <source>
        <dbReference type="ARBA" id="ARBA00023163"/>
    </source>
</evidence>
<accession>A0AAD4JNV1</accession>
<evidence type="ECO:0000313" key="7">
    <source>
        <dbReference type="EMBL" id="KAH6837302.1"/>
    </source>
</evidence>
<dbReference type="GO" id="GO:0003677">
    <property type="term" value="F:DNA binding"/>
    <property type="evidence" value="ECO:0007669"/>
    <property type="project" value="UniProtKB-KW"/>
</dbReference>
<evidence type="ECO:0000256" key="2">
    <source>
        <dbReference type="ARBA" id="ARBA00023015"/>
    </source>
</evidence>
<evidence type="ECO:0000256" key="5">
    <source>
        <dbReference type="ARBA" id="ARBA00023242"/>
    </source>
</evidence>
<dbReference type="Gene3D" id="2.40.330.10">
    <property type="entry name" value="DNA-binding pseudobarrel domain"/>
    <property type="match status" value="1"/>
</dbReference>
<dbReference type="PANTHER" id="PTHR31541">
    <property type="entry name" value="B3 DOMAIN PLANT PROTEIN-RELATED"/>
    <property type="match status" value="1"/>
</dbReference>
<sequence length="244" mass="27600">MATFRDLTFDDVKDMLNMKGNAFDVLAAVAGRGKEIFDDHIAETETKRLKRIHHDDDGEASTSISPKKRKCNSPNIKINGQHPPPPPLPEEFQNVIQEMAQGKNLTPPTLVIQKSLFGTDLSPGHNRLSIPMSQILSDDFLTDEEKRLVRSCDVATKKKKYIDVTIIEPSLKSETVKFSRWDMPKGNGGKTSSSYVINGRWNAIVEKNKLRVKMEVQLWCFRVDGDLRFALVRLPGIHQGFRLN</sequence>
<organism evidence="7 8">
    <name type="scientific">Perilla frutescens var. hirtella</name>
    <name type="common">Perilla citriodora</name>
    <name type="synonym">Perilla setoyensis</name>
    <dbReference type="NCBI Taxonomy" id="608512"/>
    <lineage>
        <taxon>Eukaryota</taxon>
        <taxon>Viridiplantae</taxon>
        <taxon>Streptophyta</taxon>
        <taxon>Embryophyta</taxon>
        <taxon>Tracheophyta</taxon>
        <taxon>Spermatophyta</taxon>
        <taxon>Magnoliopsida</taxon>
        <taxon>eudicotyledons</taxon>
        <taxon>Gunneridae</taxon>
        <taxon>Pentapetalae</taxon>
        <taxon>asterids</taxon>
        <taxon>lamiids</taxon>
        <taxon>Lamiales</taxon>
        <taxon>Lamiaceae</taxon>
        <taxon>Nepetoideae</taxon>
        <taxon>Elsholtzieae</taxon>
        <taxon>Perilla</taxon>
    </lineage>
</organism>
<comment type="subcellular location">
    <subcellularLocation>
        <location evidence="1">Nucleus</location>
    </subcellularLocation>
</comment>
<evidence type="ECO:0000256" key="3">
    <source>
        <dbReference type="ARBA" id="ARBA00023125"/>
    </source>
</evidence>
<evidence type="ECO:0000313" key="8">
    <source>
        <dbReference type="Proteomes" id="UP001190926"/>
    </source>
</evidence>
<dbReference type="PANTHER" id="PTHR31541:SF25">
    <property type="entry name" value="GAMMA-GLIADIN B"/>
    <property type="match status" value="1"/>
</dbReference>
<gene>
    <name evidence="7" type="ORF">C2S53_003089</name>
</gene>
<keyword evidence="5" id="KW-0539">Nucleus</keyword>
<keyword evidence="4" id="KW-0804">Transcription</keyword>
<reference evidence="7 8" key="1">
    <citation type="journal article" date="2021" name="Nat. Commun.">
        <title>Incipient diploidization of the medicinal plant Perilla within 10,000 years.</title>
        <authorList>
            <person name="Zhang Y."/>
            <person name="Shen Q."/>
            <person name="Leng L."/>
            <person name="Zhang D."/>
            <person name="Chen S."/>
            <person name="Shi Y."/>
            <person name="Ning Z."/>
            <person name="Chen S."/>
        </authorList>
    </citation>
    <scope>NUCLEOTIDE SEQUENCE [LARGE SCALE GENOMIC DNA]</scope>
    <source>
        <strain evidence="8">cv. PC099</strain>
    </source>
</reference>
<dbReference type="SUPFAM" id="SSF101936">
    <property type="entry name" value="DNA-binding pseudobarrel domain"/>
    <property type="match status" value="1"/>
</dbReference>
<feature type="region of interest" description="Disordered" evidence="6">
    <location>
        <begin position="51"/>
        <end position="85"/>
    </location>
</feature>